<reference evidence="5" key="2">
    <citation type="submission" date="2025-08" db="UniProtKB">
        <authorList>
            <consortium name="Ensembl"/>
        </authorList>
    </citation>
    <scope>IDENTIFICATION</scope>
</reference>
<keyword evidence="6" id="KW-1185">Reference proteome</keyword>
<dbReference type="Pfam" id="PF01099">
    <property type="entry name" value="Uteroglobin"/>
    <property type="match status" value="1"/>
</dbReference>
<dbReference type="AlphaFoldDB" id="A0A8C8UM03"/>
<evidence type="ECO:0000313" key="6">
    <source>
        <dbReference type="Proteomes" id="UP000694547"/>
    </source>
</evidence>
<dbReference type="GeneTree" id="ENSGT00960000190451"/>
<protein>
    <submittedName>
        <fullName evidence="5">Uncharacterized protein</fullName>
    </submittedName>
</protein>
<proteinExistence type="inferred from homology"/>
<dbReference type="CDD" id="cd00633">
    <property type="entry name" value="Secretoglobin"/>
    <property type="match status" value="1"/>
</dbReference>
<dbReference type="InterPro" id="IPR035960">
    <property type="entry name" value="Secretoglobin_sf"/>
</dbReference>
<sequence length="98" mass="11013">MNVHCNVSICKQIDLQIFHCQTNAKVCDAVIREITIFIMGTEAHLEAELQKYDAPPEAVEAKLEVKRCVDENLNVIEKGGMIAILVCSFCFLYSEGHK</sequence>
<evidence type="ECO:0000256" key="4">
    <source>
        <dbReference type="ARBA" id="ARBA00038364"/>
    </source>
</evidence>
<evidence type="ECO:0000256" key="2">
    <source>
        <dbReference type="ARBA" id="ARBA00022525"/>
    </source>
</evidence>
<dbReference type="InterPro" id="IPR016126">
    <property type="entry name" value="Secretoglobin"/>
</dbReference>
<evidence type="ECO:0000313" key="5">
    <source>
        <dbReference type="Ensembl" id="ENSPEMP00000033777.1"/>
    </source>
</evidence>
<evidence type="ECO:0000256" key="1">
    <source>
        <dbReference type="ARBA" id="ARBA00004613"/>
    </source>
</evidence>
<dbReference type="PROSITE" id="PS51311">
    <property type="entry name" value="SCGB"/>
    <property type="match status" value="1"/>
</dbReference>
<organism evidence="5 6">
    <name type="scientific">Peromyscus maniculatus bairdii</name>
    <name type="common">Prairie deer mouse</name>
    <dbReference type="NCBI Taxonomy" id="230844"/>
    <lineage>
        <taxon>Eukaryota</taxon>
        <taxon>Metazoa</taxon>
        <taxon>Chordata</taxon>
        <taxon>Craniata</taxon>
        <taxon>Vertebrata</taxon>
        <taxon>Euteleostomi</taxon>
        <taxon>Mammalia</taxon>
        <taxon>Eutheria</taxon>
        <taxon>Euarchontoglires</taxon>
        <taxon>Glires</taxon>
        <taxon>Rodentia</taxon>
        <taxon>Myomorpha</taxon>
        <taxon>Muroidea</taxon>
        <taxon>Cricetidae</taxon>
        <taxon>Neotominae</taxon>
        <taxon>Peromyscus</taxon>
    </lineage>
</organism>
<keyword evidence="2" id="KW-0964">Secreted</keyword>
<dbReference type="Gene3D" id="1.20.920.50">
    <property type="match status" value="1"/>
</dbReference>
<dbReference type="PANTHER" id="PTHR11332:SF6">
    <property type="entry name" value="SECRETOGLOBIN FAMILY 1D MEMBER 4"/>
    <property type="match status" value="1"/>
</dbReference>
<reference evidence="5" key="3">
    <citation type="submission" date="2025-09" db="UniProtKB">
        <authorList>
            <consortium name="Ensembl"/>
        </authorList>
    </citation>
    <scope>IDENTIFICATION</scope>
</reference>
<dbReference type="InterPro" id="IPR053723">
    <property type="entry name" value="Secretoglobin_Domain_sf"/>
</dbReference>
<dbReference type="SUPFAM" id="SSF48201">
    <property type="entry name" value="Uteroglobin-like"/>
    <property type="match status" value="1"/>
</dbReference>
<dbReference type="Proteomes" id="UP000694547">
    <property type="component" value="Chromosome 1"/>
</dbReference>
<dbReference type="GO" id="GO:0005615">
    <property type="term" value="C:extracellular space"/>
    <property type="evidence" value="ECO:0007669"/>
    <property type="project" value="TreeGrafter"/>
</dbReference>
<keyword evidence="3" id="KW-0732">Signal</keyword>
<dbReference type="Ensembl" id="ENSPEMT00000034328.1">
    <property type="protein sequence ID" value="ENSPEMP00000033777.1"/>
    <property type="gene ID" value="ENSPEMG00000028067.1"/>
</dbReference>
<accession>A0A8C8UM03</accession>
<comment type="similarity">
    <text evidence="4">Belongs to the secretoglobin family. Lipophilin subfamily.</text>
</comment>
<evidence type="ECO:0000256" key="3">
    <source>
        <dbReference type="ARBA" id="ARBA00022729"/>
    </source>
</evidence>
<name>A0A8C8UM03_PERMB</name>
<dbReference type="PANTHER" id="PTHR11332">
    <property type="entry name" value="SECRETOGLOBIN FAMILY 1D"/>
    <property type="match status" value="1"/>
</dbReference>
<comment type="subcellular location">
    <subcellularLocation>
        <location evidence="1">Secreted</location>
    </subcellularLocation>
</comment>
<reference evidence="5 6" key="1">
    <citation type="submission" date="2018-10" db="EMBL/GenBank/DDBJ databases">
        <title>Improved assembly of the deer mouse Peromyscus maniculatus genome.</title>
        <authorList>
            <person name="Lassance J.-M."/>
            <person name="Hoekstra H.E."/>
        </authorList>
    </citation>
    <scope>NUCLEOTIDE SEQUENCE [LARGE SCALE GENOMIC DNA]</scope>
</reference>